<proteinExistence type="predicted"/>
<dbReference type="Proteomes" id="UP000189660">
    <property type="component" value="Chromosome"/>
</dbReference>
<dbReference type="SUPFAM" id="SSF53850">
    <property type="entry name" value="Periplasmic binding protein-like II"/>
    <property type="match status" value="1"/>
</dbReference>
<dbReference type="RefSeq" id="WP_078039566.1">
    <property type="nucleotide sequence ID" value="NZ_CP015820.1"/>
</dbReference>
<dbReference type="KEGG" id="bapa:BBC0178_012550"/>
<gene>
    <name evidence="2" type="ORF">BBC0178_012550</name>
</gene>
<evidence type="ECO:0000313" key="3">
    <source>
        <dbReference type="Proteomes" id="UP000189660"/>
    </source>
</evidence>
<feature type="region of interest" description="Disordered" evidence="1">
    <location>
        <begin position="98"/>
        <end position="117"/>
    </location>
</feature>
<keyword evidence="3" id="KW-1185">Reference proteome</keyword>
<feature type="compositionally biased region" description="Basic and acidic residues" evidence="1">
    <location>
        <begin position="106"/>
        <end position="117"/>
    </location>
</feature>
<dbReference type="AlphaFoldDB" id="A0A1U9MBN7"/>
<reference evidence="2 3" key="1">
    <citation type="submission" date="2016-11" db="EMBL/GenBank/DDBJ databases">
        <title>Comparative genomics of Bartonella apis.</title>
        <authorList>
            <person name="Engel P."/>
        </authorList>
    </citation>
    <scope>NUCLEOTIDE SEQUENCE [LARGE SCALE GENOMIC DNA]</scope>
    <source>
        <strain evidence="2 3">BBC0178</strain>
    </source>
</reference>
<evidence type="ECO:0000313" key="2">
    <source>
        <dbReference type="EMBL" id="AQT42725.1"/>
    </source>
</evidence>
<protein>
    <recommendedName>
        <fullName evidence="4">LysR substrate binding domain-containing protein</fullName>
    </recommendedName>
</protein>
<accession>A0A1U9MBN7</accession>
<dbReference type="EMBL" id="CP015820">
    <property type="protein sequence ID" value="AQT42725.1"/>
    <property type="molecule type" value="Genomic_DNA"/>
</dbReference>
<name>A0A1U9MBN7_9HYPH</name>
<organism evidence="2 3">
    <name type="scientific">Bartonella apihabitans</name>
    <dbReference type="NCBI Taxonomy" id="2750929"/>
    <lineage>
        <taxon>Bacteria</taxon>
        <taxon>Pseudomonadati</taxon>
        <taxon>Pseudomonadota</taxon>
        <taxon>Alphaproteobacteria</taxon>
        <taxon>Hyphomicrobiales</taxon>
        <taxon>Bartonellaceae</taxon>
        <taxon>Bartonella</taxon>
    </lineage>
</organism>
<sequence length="117" mass="13202">MGDTAPSKSNAWYNSHAINEVFHNERLSFPTPIIATTSMMILASFTKHTGIIAILPINAIERYAGRKFYHILPLLIGPRLSPFGIVFRKDRLRPPSIKTSLGQLKSEADTRLQRTIR</sequence>
<evidence type="ECO:0000256" key="1">
    <source>
        <dbReference type="SAM" id="MobiDB-lite"/>
    </source>
</evidence>
<evidence type="ECO:0008006" key="4">
    <source>
        <dbReference type="Google" id="ProtNLM"/>
    </source>
</evidence>